<dbReference type="Pfam" id="PF04134">
    <property type="entry name" value="DCC1-like"/>
    <property type="match status" value="1"/>
</dbReference>
<dbReference type="OrthoDB" id="9785438at2"/>
<name>A0A221K3B5_9RHOB</name>
<dbReference type="STRING" id="1402135.SAMN05444149_103333"/>
<reference evidence="1 2" key="1">
    <citation type="submission" date="2017-07" db="EMBL/GenBank/DDBJ databases">
        <title>Genome Sequence of Sulfitobacter pseudonitzschiae Strain SMR1 Isolated from a culture of the Diatom Skeletonema marinoi.</title>
        <authorList>
            <person name="Topel M."/>
            <person name="Pinder M.I.M."/>
            <person name="Johansson O.N."/>
            <person name="Kourtchenko O."/>
            <person name="Godhe A."/>
            <person name="Clarke A.K."/>
        </authorList>
    </citation>
    <scope>NUCLEOTIDE SEQUENCE [LARGE SCALE GENOMIC DNA]</scope>
    <source>
        <strain evidence="1 2">SMR1</strain>
    </source>
</reference>
<sequence length="151" mass="16897">MPRSVEILPRNQIAVLGGRDLIVFDGECVLCSGFLRFVLRHDTAGRFSFATAQSPLGQALYTALDLNPTAFETNLVIVDGQIYEKLDAFAAAMSALGWPWRALSIARWIPTAIKRPLYEAIARNRYRIFGRYDTCMVPTADLRARFIDTAP</sequence>
<accession>A0A221K3B5</accession>
<dbReference type="KEGG" id="spse:SULPSESMR1_02530"/>
<protein>
    <submittedName>
        <fullName evidence="1">Thiol-disulfide oxidoreductase</fullName>
    </submittedName>
</protein>
<dbReference type="RefSeq" id="WP_089421123.1">
    <property type="nucleotide sequence ID" value="NZ_CP022415.1"/>
</dbReference>
<evidence type="ECO:0000313" key="2">
    <source>
        <dbReference type="Proteomes" id="UP000199754"/>
    </source>
</evidence>
<dbReference type="AlphaFoldDB" id="A0A221K3B5"/>
<proteinExistence type="predicted"/>
<dbReference type="PANTHER" id="PTHR33639">
    <property type="entry name" value="THIOL-DISULFIDE OXIDOREDUCTASE DCC"/>
    <property type="match status" value="1"/>
</dbReference>
<keyword evidence="2" id="KW-1185">Reference proteome</keyword>
<gene>
    <name evidence="1" type="ORF">SULPSESMR1_02530</name>
</gene>
<dbReference type="InterPro" id="IPR007263">
    <property type="entry name" value="DCC1-like"/>
</dbReference>
<dbReference type="PANTHER" id="PTHR33639:SF2">
    <property type="entry name" value="DUF393 DOMAIN-CONTAINING PROTEIN"/>
    <property type="match status" value="1"/>
</dbReference>
<dbReference type="Proteomes" id="UP000199754">
    <property type="component" value="Chromosome"/>
</dbReference>
<dbReference type="GO" id="GO:0015035">
    <property type="term" value="F:protein-disulfide reductase activity"/>
    <property type="evidence" value="ECO:0007669"/>
    <property type="project" value="InterPro"/>
</dbReference>
<dbReference type="InterPro" id="IPR052927">
    <property type="entry name" value="DCC_oxidoreductase"/>
</dbReference>
<organism evidence="1 2">
    <name type="scientific">Pseudosulfitobacter pseudonitzschiae</name>
    <dbReference type="NCBI Taxonomy" id="1402135"/>
    <lineage>
        <taxon>Bacteria</taxon>
        <taxon>Pseudomonadati</taxon>
        <taxon>Pseudomonadota</taxon>
        <taxon>Alphaproteobacteria</taxon>
        <taxon>Rhodobacterales</taxon>
        <taxon>Roseobacteraceae</taxon>
        <taxon>Pseudosulfitobacter</taxon>
    </lineage>
</organism>
<evidence type="ECO:0000313" key="1">
    <source>
        <dbReference type="EMBL" id="ASM73327.1"/>
    </source>
</evidence>
<dbReference type="EMBL" id="CP022415">
    <property type="protein sequence ID" value="ASM73327.1"/>
    <property type="molecule type" value="Genomic_DNA"/>
</dbReference>